<feature type="domain" description="YCII-related" evidence="2">
    <location>
        <begin position="1"/>
        <end position="78"/>
    </location>
</feature>
<dbReference type="Gene3D" id="3.30.70.1060">
    <property type="entry name" value="Dimeric alpha+beta barrel"/>
    <property type="match status" value="1"/>
</dbReference>
<sequence length="94" mass="10121">MIVVLLSYKVDIAEIDRLRPAHVDWLKQGVADGRLLLAGRQQPVTGGMFLARGSMDEVKAWAAQDPFALEGAADYAFVEVTPSILAPGLEALAQ</sequence>
<protein>
    <submittedName>
        <fullName evidence="3">Uncharacterized protein YciI</fullName>
    </submittedName>
</protein>
<dbReference type="PANTHER" id="PTHR37828">
    <property type="entry name" value="GSR2449 PROTEIN"/>
    <property type="match status" value="1"/>
</dbReference>
<evidence type="ECO:0000256" key="1">
    <source>
        <dbReference type="ARBA" id="ARBA00007689"/>
    </source>
</evidence>
<evidence type="ECO:0000259" key="2">
    <source>
        <dbReference type="Pfam" id="PF03795"/>
    </source>
</evidence>
<dbReference type="EMBL" id="JACIJF010000002">
    <property type="protein sequence ID" value="MBB5709786.1"/>
    <property type="molecule type" value="Genomic_DNA"/>
</dbReference>
<dbReference type="InterPro" id="IPR011008">
    <property type="entry name" value="Dimeric_a/b-barrel"/>
</dbReference>
<evidence type="ECO:0000313" key="3">
    <source>
        <dbReference type="EMBL" id="MBB5709786.1"/>
    </source>
</evidence>
<name>A0A840YKP2_9SPHN</name>
<dbReference type="Proteomes" id="UP000527143">
    <property type="component" value="Unassembled WGS sequence"/>
</dbReference>
<dbReference type="AlphaFoldDB" id="A0A840YKP2"/>
<dbReference type="RefSeq" id="WP_184085019.1">
    <property type="nucleotide sequence ID" value="NZ_JACIJF010000002.1"/>
</dbReference>
<comment type="caution">
    <text evidence="3">The sequence shown here is derived from an EMBL/GenBank/DDBJ whole genome shotgun (WGS) entry which is preliminary data.</text>
</comment>
<gene>
    <name evidence="3" type="ORF">FHT02_001008</name>
</gene>
<accession>A0A840YKP2</accession>
<keyword evidence="4" id="KW-1185">Reference proteome</keyword>
<dbReference type="InterPro" id="IPR005545">
    <property type="entry name" value="YCII"/>
</dbReference>
<proteinExistence type="inferred from homology"/>
<evidence type="ECO:0000313" key="4">
    <source>
        <dbReference type="Proteomes" id="UP000527143"/>
    </source>
</evidence>
<dbReference type="PANTHER" id="PTHR37828:SF1">
    <property type="entry name" value="YCII-RELATED DOMAIN-CONTAINING PROTEIN"/>
    <property type="match status" value="1"/>
</dbReference>
<dbReference type="SUPFAM" id="SSF54909">
    <property type="entry name" value="Dimeric alpha+beta barrel"/>
    <property type="match status" value="1"/>
</dbReference>
<organism evidence="3 4">
    <name type="scientific">Sphingomonas xinjiangensis</name>
    <dbReference type="NCBI Taxonomy" id="643568"/>
    <lineage>
        <taxon>Bacteria</taxon>
        <taxon>Pseudomonadati</taxon>
        <taxon>Pseudomonadota</taxon>
        <taxon>Alphaproteobacteria</taxon>
        <taxon>Sphingomonadales</taxon>
        <taxon>Sphingomonadaceae</taxon>
        <taxon>Sphingomonas</taxon>
    </lineage>
</organism>
<dbReference type="Pfam" id="PF03795">
    <property type="entry name" value="YCII"/>
    <property type="match status" value="1"/>
</dbReference>
<reference evidence="3 4" key="1">
    <citation type="submission" date="2020-08" db="EMBL/GenBank/DDBJ databases">
        <title>Genomic Encyclopedia of Type Strains, Phase IV (KMG-IV): sequencing the most valuable type-strain genomes for metagenomic binning, comparative biology and taxonomic classification.</title>
        <authorList>
            <person name="Goeker M."/>
        </authorList>
    </citation>
    <scope>NUCLEOTIDE SEQUENCE [LARGE SCALE GENOMIC DNA]</scope>
    <source>
        <strain evidence="3 4">DSM 26736</strain>
    </source>
</reference>
<comment type="similarity">
    <text evidence="1">Belongs to the YciI family.</text>
</comment>